<accession>A0A9P7VFP8</accession>
<evidence type="ECO:0000313" key="1">
    <source>
        <dbReference type="EMBL" id="KAG7440083.1"/>
    </source>
</evidence>
<dbReference type="GeneID" id="66104037"/>
<protein>
    <submittedName>
        <fullName evidence="1">Uncharacterized protein</fullName>
    </submittedName>
</protein>
<proteinExistence type="predicted"/>
<name>A0A9P7VFP8_9AGAR</name>
<reference evidence="1" key="1">
    <citation type="submission" date="2020-11" db="EMBL/GenBank/DDBJ databases">
        <title>Adaptations for nitrogen fixation in a non-lichenized fungal sporocarp promotes dispersal by wood-feeding termites.</title>
        <authorList>
            <consortium name="DOE Joint Genome Institute"/>
            <person name="Koch R.A."/>
            <person name="Yoon G."/>
            <person name="Arayal U."/>
            <person name="Lail K."/>
            <person name="Amirebrahimi M."/>
            <person name="Labutti K."/>
            <person name="Lipzen A."/>
            <person name="Riley R."/>
            <person name="Barry K."/>
            <person name="Henrissat B."/>
            <person name="Grigoriev I.V."/>
            <person name="Herr J.R."/>
            <person name="Aime M.C."/>
        </authorList>
    </citation>
    <scope>NUCLEOTIDE SEQUENCE</scope>
    <source>
        <strain evidence="1">MCA 3950</strain>
    </source>
</reference>
<dbReference type="RefSeq" id="XP_043033583.1">
    <property type="nucleotide sequence ID" value="XM_043181741.1"/>
</dbReference>
<gene>
    <name evidence="1" type="ORF">BT62DRAFT_643688</name>
</gene>
<dbReference type="Proteomes" id="UP000812287">
    <property type="component" value="Unassembled WGS sequence"/>
</dbReference>
<dbReference type="EMBL" id="MU250577">
    <property type="protein sequence ID" value="KAG7440083.1"/>
    <property type="molecule type" value="Genomic_DNA"/>
</dbReference>
<sequence>MARFHECAFIFGHGSHLLHNALQAALEQRRSGTGNCLSYSLNYPGPSENTPPNAAVSSYIPASRQDIPQCPRFIMNQPRQRKQYQRATRQRMQIRRTCRISENDGATAAFEIILALRKTLQPCPCPLPNSSRYLEGQRATARIVCVPNTDVISARETGQIFPTLFCFQPPLSLQLSRLGFSSTSTLDATLSHEQRRLRLQIIYML</sequence>
<organism evidence="1 2">
    <name type="scientific">Guyanagaster necrorhizus</name>
    <dbReference type="NCBI Taxonomy" id="856835"/>
    <lineage>
        <taxon>Eukaryota</taxon>
        <taxon>Fungi</taxon>
        <taxon>Dikarya</taxon>
        <taxon>Basidiomycota</taxon>
        <taxon>Agaricomycotina</taxon>
        <taxon>Agaricomycetes</taxon>
        <taxon>Agaricomycetidae</taxon>
        <taxon>Agaricales</taxon>
        <taxon>Marasmiineae</taxon>
        <taxon>Physalacriaceae</taxon>
        <taxon>Guyanagaster</taxon>
    </lineage>
</organism>
<dbReference type="AlphaFoldDB" id="A0A9P7VFP8"/>
<keyword evidence="2" id="KW-1185">Reference proteome</keyword>
<evidence type="ECO:0000313" key="2">
    <source>
        <dbReference type="Proteomes" id="UP000812287"/>
    </source>
</evidence>
<comment type="caution">
    <text evidence="1">The sequence shown here is derived from an EMBL/GenBank/DDBJ whole genome shotgun (WGS) entry which is preliminary data.</text>
</comment>